<dbReference type="InterPro" id="IPR029071">
    <property type="entry name" value="Ubiquitin-like_domsf"/>
</dbReference>
<dbReference type="GO" id="GO:0006368">
    <property type="term" value="P:transcription elongation by RNA polymerase II"/>
    <property type="evidence" value="ECO:0007669"/>
    <property type="project" value="InterPro"/>
</dbReference>
<evidence type="ECO:0000259" key="2">
    <source>
        <dbReference type="PROSITE" id="PS50053"/>
    </source>
</evidence>
<dbReference type="PANTHER" id="PTHR13248:SF4">
    <property type="entry name" value="ELONGIN B"/>
    <property type="match status" value="1"/>
</dbReference>
<sequence>MRLTIEAALTVAVKPMSNVSVDVLPNEGCIDVFLMVRRKKTTIFLDAKETTLVIELKKMIAGILKVSTEDQRLYYNKELMDDSHYLSDYNLNASTAKAQCPAEVHLTLRDVKTGKFEAIEITPLSTPPELPDVMKSAETGGNNSQHVSSDSQNA</sequence>
<feature type="compositionally biased region" description="Polar residues" evidence="1">
    <location>
        <begin position="139"/>
        <end position="154"/>
    </location>
</feature>
<evidence type="ECO:0000313" key="6">
    <source>
        <dbReference type="Proteomes" id="UP000285301"/>
    </source>
</evidence>
<protein>
    <submittedName>
        <fullName evidence="5">RNA polymerase II transcription elongation factor-like protein</fullName>
    </submittedName>
</protein>
<accession>A0A3S4RIF2</accession>
<comment type="caution">
    <text evidence="5">The sequence shown here is derived from an EMBL/GenBank/DDBJ whole genome shotgun (WGS) entry which is preliminary data.</text>
</comment>
<dbReference type="OrthoDB" id="7537057at2759"/>
<evidence type="ECO:0000313" key="4">
    <source>
        <dbReference type="EMBL" id="RWS16577.1"/>
    </source>
</evidence>
<keyword evidence="6" id="KW-1185">Reference proteome</keyword>
<dbReference type="InterPro" id="IPR000626">
    <property type="entry name" value="Ubiquitin-like_dom"/>
</dbReference>
<dbReference type="EMBL" id="NCKU01000206">
    <property type="protein sequence ID" value="RWS16593.1"/>
    <property type="molecule type" value="Genomic_DNA"/>
</dbReference>
<feature type="domain" description="Ubiquitin-like" evidence="2">
    <location>
        <begin position="30"/>
        <end position="95"/>
    </location>
</feature>
<gene>
    <name evidence="4" type="ORF">B4U79_02017</name>
    <name evidence="5" type="ORF">B4U79_10006</name>
    <name evidence="3" type="ORF">B4U79_15211</name>
</gene>
<dbReference type="EMBL" id="NCKU01000207">
    <property type="protein sequence ID" value="RWS16577.1"/>
    <property type="molecule type" value="Genomic_DNA"/>
</dbReference>
<dbReference type="Pfam" id="PF00240">
    <property type="entry name" value="ubiquitin"/>
    <property type="match status" value="1"/>
</dbReference>
<name>A0A3S4RIF2_9ACAR</name>
<evidence type="ECO:0000256" key="1">
    <source>
        <dbReference type="SAM" id="MobiDB-lite"/>
    </source>
</evidence>
<evidence type="ECO:0000313" key="5">
    <source>
        <dbReference type="EMBL" id="RWS16593.1"/>
    </source>
</evidence>
<dbReference type="EMBL" id="NCKU01000767">
    <property type="protein sequence ID" value="RWS14258.1"/>
    <property type="molecule type" value="Genomic_DNA"/>
</dbReference>
<evidence type="ECO:0000313" key="3">
    <source>
        <dbReference type="EMBL" id="RWS14258.1"/>
    </source>
</evidence>
<dbReference type="InterPro" id="IPR039049">
    <property type="entry name" value="ELOB"/>
</dbReference>
<keyword evidence="5" id="KW-0648">Protein biosynthesis</keyword>
<dbReference type="PROSITE" id="PS50053">
    <property type="entry name" value="UBIQUITIN_2"/>
    <property type="match status" value="1"/>
</dbReference>
<keyword evidence="5" id="KW-0251">Elongation factor</keyword>
<dbReference type="STRING" id="1965070.A0A3S4RIF2"/>
<dbReference type="SMART" id="SM00213">
    <property type="entry name" value="UBQ"/>
    <property type="match status" value="1"/>
</dbReference>
<dbReference type="CDD" id="cd01788">
    <property type="entry name" value="Ubl_ElonginB"/>
    <property type="match status" value="1"/>
</dbReference>
<dbReference type="Gene3D" id="3.10.20.90">
    <property type="entry name" value="Phosphatidylinositol 3-kinase Catalytic Subunit, Chain A, domain 1"/>
    <property type="match status" value="1"/>
</dbReference>
<dbReference type="PANTHER" id="PTHR13248">
    <property type="entry name" value="TRANSCRIPTION ELONGATION FACTOR B POLYPEPTIDE 2"/>
    <property type="match status" value="1"/>
</dbReference>
<organism evidence="5 6">
    <name type="scientific">Dinothrombium tinctorium</name>
    <dbReference type="NCBI Taxonomy" id="1965070"/>
    <lineage>
        <taxon>Eukaryota</taxon>
        <taxon>Metazoa</taxon>
        <taxon>Ecdysozoa</taxon>
        <taxon>Arthropoda</taxon>
        <taxon>Chelicerata</taxon>
        <taxon>Arachnida</taxon>
        <taxon>Acari</taxon>
        <taxon>Acariformes</taxon>
        <taxon>Trombidiformes</taxon>
        <taxon>Prostigmata</taxon>
        <taxon>Anystina</taxon>
        <taxon>Parasitengona</taxon>
        <taxon>Trombidioidea</taxon>
        <taxon>Trombidiidae</taxon>
        <taxon>Dinothrombium</taxon>
    </lineage>
</organism>
<feature type="region of interest" description="Disordered" evidence="1">
    <location>
        <begin position="124"/>
        <end position="154"/>
    </location>
</feature>
<dbReference type="GO" id="GO:0003746">
    <property type="term" value="F:translation elongation factor activity"/>
    <property type="evidence" value="ECO:0007669"/>
    <property type="project" value="UniProtKB-KW"/>
</dbReference>
<dbReference type="Proteomes" id="UP000285301">
    <property type="component" value="Unassembled WGS sequence"/>
</dbReference>
<dbReference type="GO" id="GO:0070449">
    <property type="term" value="C:elongin complex"/>
    <property type="evidence" value="ECO:0007669"/>
    <property type="project" value="InterPro"/>
</dbReference>
<dbReference type="GO" id="GO:0030891">
    <property type="term" value="C:VCB complex"/>
    <property type="evidence" value="ECO:0007669"/>
    <property type="project" value="InterPro"/>
</dbReference>
<reference evidence="5 6" key="1">
    <citation type="journal article" date="2018" name="Gigascience">
        <title>Genomes of trombidid mites reveal novel predicted allergens and laterally-transferred genes associated with secondary metabolism.</title>
        <authorList>
            <person name="Dong X."/>
            <person name="Chaisiri K."/>
            <person name="Xia D."/>
            <person name="Armstrong S.D."/>
            <person name="Fang Y."/>
            <person name="Donnelly M.J."/>
            <person name="Kadowaki T."/>
            <person name="McGarry J.W."/>
            <person name="Darby A.C."/>
            <person name="Makepeace B.L."/>
        </authorList>
    </citation>
    <scope>NUCLEOTIDE SEQUENCE [LARGE SCALE GENOMIC DNA]</scope>
    <source>
        <strain evidence="5">UoL-WK</strain>
    </source>
</reference>
<dbReference type="AlphaFoldDB" id="A0A3S4RIF2"/>
<dbReference type="SUPFAM" id="SSF54236">
    <property type="entry name" value="Ubiquitin-like"/>
    <property type="match status" value="1"/>
</dbReference>
<reference evidence="5" key="2">
    <citation type="submission" date="2018-11" db="EMBL/GenBank/DDBJ databases">
        <title>Trombidioid mite genomics.</title>
        <authorList>
            <person name="Dong X."/>
        </authorList>
    </citation>
    <scope>NUCLEOTIDE SEQUENCE</scope>
    <source>
        <strain evidence="5">UoL-WK</strain>
    </source>
</reference>
<proteinExistence type="predicted"/>